<dbReference type="PROSITE" id="PS51257">
    <property type="entry name" value="PROKAR_LIPOPROTEIN"/>
    <property type="match status" value="1"/>
</dbReference>
<comment type="subcellular location">
    <subcellularLocation>
        <location evidence="1">Cell outer membrane</location>
    </subcellularLocation>
</comment>
<comment type="caution">
    <text evidence="8">The sequence shown here is derived from an EMBL/GenBank/DDBJ whole genome shotgun (WGS) entry which is preliminary data.</text>
</comment>
<dbReference type="OrthoDB" id="1109873at2"/>
<proteinExistence type="inferred from homology"/>
<dbReference type="RefSeq" id="WP_068702211.1">
    <property type="nucleotide sequence ID" value="NZ_BDCR01000001.1"/>
</dbReference>
<organism evidence="8 9">
    <name type="scientific">Paludibacter jiangxiensis</name>
    <dbReference type="NCBI Taxonomy" id="681398"/>
    <lineage>
        <taxon>Bacteria</taxon>
        <taxon>Pseudomonadati</taxon>
        <taxon>Bacteroidota</taxon>
        <taxon>Bacteroidia</taxon>
        <taxon>Bacteroidales</taxon>
        <taxon>Paludibacteraceae</taxon>
        <taxon>Paludibacter</taxon>
    </lineage>
</organism>
<keyword evidence="5" id="KW-0998">Cell outer membrane</keyword>
<dbReference type="SUPFAM" id="SSF48452">
    <property type="entry name" value="TPR-like"/>
    <property type="match status" value="1"/>
</dbReference>
<evidence type="ECO:0000313" key="8">
    <source>
        <dbReference type="EMBL" id="GAT62207.1"/>
    </source>
</evidence>
<name>A0A161LDT3_9BACT</name>
<dbReference type="Pfam" id="PF14322">
    <property type="entry name" value="SusD-like_3"/>
    <property type="match status" value="1"/>
</dbReference>
<evidence type="ECO:0000256" key="2">
    <source>
        <dbReference type="ARBA" id="ARBA00006275"/>
    </source>
</evidence>
<evidence type="ECO:0000256" key="4">
    <source>
        <dbReference type="ARBA" id="ARBA00023136"/>
    </source>
</evidence>
<keyword evidence="9" id="KW-1185">Reference proteome</keyword>
<accession>A0A161LDT3</accession>
<evidence type="ECO:0000259" key="7">
    <source>
        <dbReference type="Pfam" id="PF14322"/>
    </source>
</evidence>
<comment type="similarity">
    <text evidence="2">Belongs to the SusD family.</text>
</comment>
<feature type="domain" description="RagB/SusD" evidence="6">
    <location>
        <begin position="298"/>
        <end position="606"/>
    </location>
</feature>
<reference evidence="9" key="2">
    <citation type="journal article" date="2017" name="Genome Announc.">
        <title>Draft genome sequence of Paludibacter jiangxiensis NM7(T), a propionate-producing fermentative bacterium.</title>
        <authorList>
            <person name="Qiu Y.-L."/>
            <person name="Tourlousse D.M."/>
            <person name="Matsuura N."/>
            <person name="Ohashi A."/>
            <person name="Sekiguchi Y."/>
        </authorList>
    </citation>
    <scope>NUCLEOTIDE SEQUENCE [LARGE SCALE GENOMIC DNA]</scope>
    <source>
        <strain evidence="9">NM7</strain>
    </source>
</reference>
<evidence type="ECO:0000256" key="3">
    <source>
        <dbReference type="ARBA" id="ARBA00022729"/>
    </source>
</evidence>
<evidence type="ECO:0000313" key="9">
    <source>
        <dbReference type="Proteomes" id="UP000076586"/>
    </source>
</evidence>
<protein>
    <submittedName>
        <fullName evidence="8">Starch-binding associating with outer membrane</fullName>
    </submittedName>
</protein>
<reference evidence="9" key="1">
    <citation type="submission" date="2016-04" db="EMBL/GenBank/DDBJ databases">
        <title>Draft genome sequence of Paludibacter jiangxiensis strain NM7.</title>
        <authorList>
            <person name="Qiu Y."/>
            <person name="Matsuura N."/>
            <person name="Ohashi A."/>
            <person name="Tourlousse M.D."/>
            <person name="Sekiguchi Y."/>
        </authorList>
    </citation>
    <scope>NUCLEOTIDE SEQUENCE [LARGE SCALE GENOMIC DNA]</scope>
    <source>
        <strain evidence="9">NM7</strain>
    </source>
</reference>
<feature type="domain" description="SusD-like N-terminal" evidence="7">
    <location>
        <begin position="118"/>
        <end position="235"/>
    </location>
</feature>
<keyword evidence="3" id="KW-0732">Signal</keyword>
<dbReference type="Gene3D" id="1.25.40.390">
    <property type="match status" value="1"/>
</dbReference>
<dbReference type="AlphaFoldDB" id="A0A161LDT3"/>
<dbReference type="STRING" id="681398.PJIAN_1800"/>
<evidence type="ECO:0000259" key="6">
    <source>
        <dbReference type="Pfam" id="PF07980"/>
    </source>
</evidence>
<dbReference type="Proteomes" id="UP000076586">
    <property type="component" value="Unassembled WGS sequence"/>
</dbReference>
<gene>
    <name evidence="8" type="ORF">PJIAN_1800</name>
</gene>
<dbReference type="GO" id="GO:0009279">
    <property type="term" value="C:cell outer membrane"/>
    <property type="evidence" value="ECO:0007669"/>
    <property type="project" value="UniProtKB-SubCell"/>
</dbReference>
<dbReference type="InterPro" id="IPR012944">
    <property type="entry name" value="SusD_RagB_dom"/>
</dbReference>
<dbReference type="EMBL" id="BDCR01000001">
    <property type="protein sequence ID" value="GAT62207.1"/>
    <property type="molecule type" value="Genomic_DNA"/>
</dbReference>
<evidence type="ECO:0000256" key="1">
    <source>
        <dbReference type="ARBA" id="ARBA00004442"/>
    </source>
</evidence>
<sequence>MTKIYKSILNVACLLSIFLWMGCSDQFLKDKKNYDNLSPEIYNDYAGASLRVQDLYLRLLPDVNSGLSYRSTSSGKNDIQSQSTEEFSGLSNFVSPDVTLTSSSTLNDWFYVNKATNAGPWGEIRNCNDVIEGVTGSTLSETQKKTLLGQAYFFRAWQYYLLVKTYGGVPIVDHVQVTDVNQAKELEVPRSTTKQCIDFICKDLETAAGMLPARWDDANFGRITQGAALALAGRARLLYASPLFNRADNAERWQAAYDANKKAIDALTTGGFGLAYKDAPGVNAAGWAKMFYEFNSNEAVFVTLYNKVHDDNAANEIYRNNHWEQTIRPANAHGGGGMSATSLMVDLFPMADGKKPTEVGTYNYNPLTFFANRDPRFYRTFGFPGVSWRFDAASDPTSLGVDYPYSGANYMLWNYSWYANSTKQADATLSGYGADGLGLNYKGIYIRKRSNDFDMTTPTPVCMYRWSLVDNRQGSFAEGAMPWMEIRYAEVLLNFAEAACGAGHPDDAVQVLKDIRKRAGIQAGADGLYGLSSDLSSNRAKLFAAILYERQIELAFEGKRFDDMRRWLLWDGGANFGQISGAPSSWTLTGFSGNTCSYLGVEPFNGKRRDNIEITAKTFANEVQGADPIKASRPAPMDLKSDLSTQTNALVSFYNTYLMRKTRQGDEAGKVVSFKPQYYIIGLTSGAQTNNITLLQTIGWQDVLHGNTNGTFDPLAE</sequence>
<dbReference type="Pfam" id="PF07980">
    <property type="entry name" value="SusD_RagB"/>
    <property type="match status" value="1"/>
</dbReference>
<keyword evidence="4" id="KW-0472">Membrane</keyword>
<dbReference type="InterPro" id="IPR033985">
    <property type="entry name" value="SusD-like_N"/>
</dbReference>
<evidence type="ECO:0000256" key="5">
    <source>
        <dbReference type="ARBA" id="ARBA00023237"/>
    </source>
</evidence>
<dbReference type="InterPro" id="IPR011990">
    <property type="entry name" value="TPR-like_helical_dom_sf"/>
</dbReference>